<dbReference type="Proteomes" id="UP000515129">
    <property type="component" value="Chromosome 8"/>
</dbReference>
<feature type="compositionally biased region" description="Basic and acidic residues" evidence="1">
    <location>
        <begin position="145"/>
        <end position="154"/>
    </location>
</feature>
<name>A0A6P6PXJ7_CARAU</name>
<feature type="compositionally biased region" description="Basic and acidic residues" evidence="1">
    <location>
        <begin position="74"/>
        <end position="134"/>
    </location>
</feature>
<dbReference type="GeneID" id="113107302"/>
<feature type="compositionally biased region" description="Acidic residues" evidence="1">
    <location>
        <begin position="221"/>
        <end position="247"/>
    </location>
</feature>
<evidence type="ECO:0000313" key="5">
    <source>
        <dbReference type="RefSeq" id="XP_026125502.1"/>
    </source>
</evidence>
<dbReference type="OrthoDB" id="5846619at2759"/>
<evidence type="ECO:0000256" key="1">
    <source>
        <dbReference type="SAM" id="MobiDB-lite"/>
    </source>
</evidence>
<evidence type="ECO:0000313" key="4">
    <source>
        <dbReference type="Proteomes" id="UP000515129"/>
    </source>
</evidence>
<feature type="compositionally biased region" description="Acidic residues" evidence="1">
    <location>
        <begin position="203"/>
        <end position="214"/>
    </location>
</feature>
<feature type="transmembrane region" description="Helical" evidence="2">
    <location>
        <begin position="276"/>
        <end position="293"/>
    </location>
</feature>
<accession>A0A6P6PXJ7</accession>
<keyword evidence="4" id="KW-1185">Reference proteome</keyword>
<feature type="chain" id="PRO_5027744895" evidence="3">
    <location>
        <begin position="20"/>
        <end position="327"/>
    </location>
</feature>
<keyword evidence="2" id="KW-0472">Membrane</keyword>
<organism evidence="4 5">
    <name type="scientific">Carassius auratus</name>
    <name type="common">Goldfish</name>
    <dbReference type="NCBI Taxonomy" id="7957"/>
    <lineage>
        <taxon>Eukaryota</taxon>
        <taxon>Metazoa</taxon>
        <taxon>Chordata</taxon>
        <taxon>Craniata</taxon>
        <taxon>Vertebrata</taxon>
        <taxon>Euteleostomi</taxon>
        <taxon>Actinopterygii</taxon>
        <taxon>Neopterygii</taxon>
        <taxon>Teleostei</taxon>
        <taxon>Ostariophysi</taxon>
        <taxon>Cypriniformes</taxon>
        <taxon>Cyprinidae</taxon>
        <taxon>Cyprininae</taxon>
        <taxon>Carassius</taxon>
    </lineage>
</organism>
<reference evidence="5" key="1">
    <citation type="submission" date="2025-08" db="UniProtKB">
        <authorList>
            <consortium name="RefSeq"/>
        </authorList>
    </citation>
    <scope>IDENTIFICATION</scope>
    <source>
        <strain evidence="5">Wakin</strain>
        <tissue evidence="5">Muscle</tissue>
    </source>
</reference>
<evidence type="ECO:0000256" key="3">
    <source>
        <dbReference type="SAM" id="SignalP"/>
    </source>
</evidence>
<feature type="region of interest" description="Disordered" evidence="1">
    <location>
        <begin position="20"/>
        <end position="266"/>
    </location>
</feature>
<feature type="signal peptide" evidence="3">
    <location>
        <begin position="1"/>
        <end position="19"/>
    </location>
</feature>
<keyword evidence="2" id="KW-1133">Transmembrane helix</keyword>
<dbReference type="PANTHER" id="PTHR16502:SF0">
    <property type="entry name" value="KERATINOCYTE-ASSOCIATED TRANSMEMBRANE PROTEIN 2"/>
    <property type="match status" value="1"/>
</dbReference>
<keyword evidence="2" id="KW-0812">Transmembrane</keyword>
<gene>
    <name evidence="5" type="primary">LOC113107302</name>
</gene>
<keyword evidence="3" id="KW-0732">Signal</keyword>
<dbReference type="AlphaFoldDB" id="A0A6P6PXJ7"/>
<dbReference type="PANTHER" id="PTHR16502">
    <property type="entry name" value="KERATINOCYTE-ASSOCIATED TRANSMEMBRANE PROTEIN 2"/>
    <property type="match status" value="1"/>
</dbReference>
<evidence type="ECO:0000256" key="2">
    <source>
        <dbReference type="SAM" id="Phobius"/>
    </source>
</evidence>
<feature type="compositionally biased region" description="Basic and acidic residues" evidence="1">
    <location>
        <begin position="249"/>
        <end position="261"/>
    </location>
</feature>
<dbReference type="Pfam" id="PF17818">
    <property type="entry name" value="KCT2"/>
    <property type="match status" value="1"/>
</dbReference>
<dbReference type="InterPro" id="IPR037645">
    <property type="entry name" value="KCT2"/>
</dbReference>
<dbReference type="KEGG" id="caua:113107302"/>
<proteinExistence type="predicted"/>
<protein>
    <submittedName>
        <fullName evidence="5">Trans-Golgi network integral membrane protein 2-like</fullName>
    </submittedName>
</protein>
<dbReference type="RefSeq" id="XP_026125502.1">
    <property type="nucleotide sequence ID" value="XM_026269717.1"/>
</dbReference>
<sequence>MMRLSTLFIVVLCFYQVHSKPVKNSDAEEGTTVSPSKAANELKSNEGDASITKDQGNSIIKNIKEEPESPPASNKEDGPENPEKTNKASDEKSVNTTEDVKEAPVPEIVKKDGESKNEGNEDDVKTHTQDKTNKQENNTESEGAALKEESKEKTTTAGQNKVDDGQAGTKPAEDSGKQPNQDDETGQEEQVSDKKLNTVDQNNEPEDDDDDDNSPDPSERDGDETENSPGPEDDGDVDDLTVDESNDQDTVKGKTEKKDNKANVYQQEENTENSHFFAYLVCAVILVAVLYIASHNKRKIIAFVVEGRRSRGTRRPKTSDYHKLDQN</sequence>